<keyword evidence="2" id="KW-1185">Reference proteome</keyword>
<evidence type="ECO:0000313" key="1">
    <source>
        <dbReference type="EMBL" id="KAH7923110.1"/>
    </source>
</evidence>
<accession>A0ACB8BBN1</accession>
<protein>
    <submittedName>
        <fullName evidence="1">Uncharacterized protein</fullName>
    </submittedName>
</protein>
<comment type="caution">
    <text evidence="1">The sequence shown here is derived from an EMBL/GenBank/DDBJ whole genome shotgun (WGS) entry which is preliminary data.</text>
</comment>
<evidence type="ECO:0000313" key="2">
    <source>
        <dbReference type="Proteomes" id="UP000790709"/>
    </source>
</evidence>
<dbReference type="Proteomes" id="UP000790709">
    <property type="component" value="Unassembled WGS sequence"/>
</dbReference>
<proteinExistence type="predicted"/>
<organism evidence="1 2">
    <name type="scientific">Leucogyrophana mollusca</name>
    <dbReference type="NCBI Taxonomy" id="85980"/>
    <lineage>
        <taxon>Eukaryota</taxon>
        <taxon>Fungi</taxon>
        <taxon>Dikarya</taxon>
        <taxon>Basidiomycota</taxon>
        <taxon>Agaricomycotina</taxon>
        <taxon>Agaricomycetes</taxon>
        <taxon>Agaricomycetidae</taxon>
        <taxon>Boletales</taxon>
        <taxon>Boletales incertae sedis</taxon>
        <taxon>Leucogyrophana</taxon>
    </lineage>
</organism>
<reference evidence="1" key="1">
    <citation type="journal article" date="2021" name="New Phytol.">
        <title>Evolutionary innovations through gain and loss of genes in the ectomycorrhizal Boletales.</title>
        <authorList>
            <person name="Wu G."/>
            <person name="Miyauchi S."/>
            <person name="Morin E."/>
            <person name="Kuo A."/>
            <person name="Drula E."/>
            <person name="Varga T."/>
            <person name="Kohler A."/>
            <person name="Feng B."/>
            <person name="Cao Y."/>
            <person name="Lipzen A."/>
            <person name="Daum C."/>
            <person name="Hundley H."/>
            <person name="Pangilinan J."/>
            <person name="Johnson J."/>
            <person name="Barry K."/>
            <person name="LaButti K."/>
            <person name="Ng V."/>
            <person name="Ahrendt S."/>
            <person name="Min B."/>
            <person name="Choi I.G."/>
            <person name="Park H."/>
            <person name="Plett J.M."/>
            <person name="Magnuson J."/>
            <person name="Spatafora J.W."/>
            <person name="Nagy L.G."/>
            <person name="Henrissat B."/>
            <person name="Grigoriev I.V."/>
            <person name="Yang Z.L."/>
            <person name="Xu J."/>
            <person name="Martin F.M."/>
        </authorList>
    </citation>
    <scope>NUCLEOTIDE SEQUENCE</scope>
    <source>
        <strain evidence="1">KUC20120723A-06</strain>
    </source>
</reference>
<gene>
    <name evidence="1" type="ORF">BV22DRAFT_1093462</name>
</gene>
<name>A0ACB8BBN1_9AGAM</name>
<dbReference type="EMBL" id="MU266462">
    <property type="protein sequence ID" value="KAH7923110.1"/>
    <property type="molecule type" value="Genomic_DNA"/>
</dbReference>
<sequence length="418" mass="47950">MQRFTDKQWGLNEMFESTETATEFPSGDFGVVDLLFDLDPATRATHFGLRGRATNVLPVTSEALLSREPFPDRHITGDEYVAKIFWAEESRESEPSIIQKAHALAAQEERVRGHIPEPVWWDKFTDTSTATIRKELGVGLVSEEADCGVVPCGNVEVGNPANAEEAGRTDSVPGSRVLWIIVFRKLRPITDLSSKEFLRTWWEIVLCHYELWKGGIHHRDISASNLMYYRNAQGVAVGVLNDFDLSSTTEGRQGNERTGTIPFMAIELLRKSALHGHGTHEYYHDAESLIWVFAWVTLHYEDGTQLPRKDRPLESLLSLQAVACGKEKSWFMLDGRKEVTPRPSQRRNWNLARRCLRILTAHYNRDRDENLDLDLDLDEDEDLGEEELEDEHENDPVNLVAEVVFEKWLHRVVRRFLR</sequence>